<dbReference type="Gene3D" id="1.10.238.10">
    <property type="entry name" value="EF-hand"/>
    <property type="match status" value="1"/>
</dbReference>
<evidence type="ECO:0000313" key="3">
    <source>
        <dbReference type="EMBL" id="KAH7523614.1"/>
    </source>
</evidence>
<dbReference type="EMBL" id="JAEACU010000006">
    <property type="protein sequence ID" value="KAH7523614.1"/>
    <property type="molecule type" value="Genomic_DNA"/>
</dbReference>
<dbReference type="CDD" id="cd00051">
    <property type="entry name" value="EFh"/>
    <property type="match status" value="1"/>
</dbReference>
<dbReference type="GO" id="GO:0005509">
    <property type="term" value="F:calcium ion binding"/>
    <property type="evidence" value="ECO:0007669"/>
    <property type="project" value="InterPro"/>
</dbReference>
<dbReference type="PROSITE" id="PS50222">
    <property type="entry name" value="EF_HAND_2"/>
    <property type="match status" value="2"/>
</dbReference>
<evidence type="ECO:0000256" key="1">
    <source>
        <dbReference type="ARBA" id="ARBA00022837"/>
    </source>
</evidence>
<evidence type="ECO:0000259" key="2">
    <source>
        <dbReference type="PROSITE" id="PS50222"/>
    </source>
</evidence>
<dbReference type="SUPFAM" id="SSF47473">
    <property type="entry name" value="EF-hand"/>
    <property type="match status" value="1"/>
</dbReference>
<accession>A0A978V6S9</accession>
<dbReference type="Pfam" id="PF13202">
    <property type="entry name" value="EF-hand_5"/>
    <property type="match status" value="2"/>
</dbReference>
<dbReference type="Proteomes" id="UP000813462">
    <property type="component" value="Unassembled WGS sequence"/>
</dbReference>
<comment type="caution">
    <text evidence="3">The sequence shown here is derived from an EMBL/GenBank/DDBJ whole genome shotgun (WGS) entry which is preliminary data.</text>
</comment>
<organism evidence="3 4">
    <name type="scientific">Ziziphus jujuba var. spinosa</name>
    <dbReference type="NCBI Taxonomy" id="714518"/>
    <lineage>
        <taxon>Eukaryota</taxon>
        <taxon>Viridiplantae</taxon>
        <taxon>Streptophyta</taxon>
        <taxon>Embryophyta</taxon>
        <taxon>Tracheophyta</taxon>
        <taxon>Spermatophyta</taxon>
        <taxon>Magnoliopsida</taxon>
        <taxon>eudicotyledons</taxon>
        <taxon>Gunneridae</taxon>
        <taxon>Pentapetalae</taxon>
        <taxon>rosids</taxon>
        <taxon>fabids</taxon>
        <taxon>Rosales</taxon>
        <taxon>Rhamnaceae</taxon>
        <taxon>Paliureae</taxon>
        <taxon>Ziziphus</taxon>
    </lineage>
</organism>
<dbReference type="SMART" id="SM00054">
    <property type="entry name" value="EFh"/>
    <property type="match status" value="2"/>
</dbReference>
<feature type="domain" description="EF-hand" evidence="2">
    <location>
        <begin position="88"/>
        <end position="123"/>
    </location>
</feature>
<sequence>MKAAFKYLGSGWGSFRAQPAPHYANTNGDAAITKEDTDDILNHCVRVPVHLWVDFSVRHGVLLSINLNLEFEPVLDLGVSQGVAWVLTEEQISDKFMKAIDVNKDGMLSKEELKRAFEELGSRYPAWRAGRALSRADANNDGHISLDEIKELVAYVHDQKYKI</sequence>
<gene>
    <name evidence="3" type="ORF">FEM48_Zijuj06G0030600</name>
</gene>
<dbReference type="InterPro" id="IPR018247">
    <property type="entry name" value="EF_Hand_1_Ca_BS"/>
</dbReference>
<proteinExistence type="predicted"/>
<dbReference type="InterPro" id="IPR011992">
    <property type="entry name" value="EF-hand-dom_pair"/>
</dbReference>
<protein>
    <recommendedName>
        <fullName evidence="2">EF-hand domain-containing protein</fullName>
    </recommendedName>
</protein>
<keyword evidence="1" id="KW-0106">Calcium</keyword>
<name>A0A978V6S9_ZIZJJ</name>
<dbReference type="AlphaFoldDB" id="A0A978V6S9"/>
<dbReference type="PROSITE" id="PS00018">
    <property type="entry name" value="EF_HAND_1"/>
    <property type="match status" value="2"/>
</dbReference>
<dbReference type="InterPro" id="IPR002048">
    <property type="entry name" value="EF_hand_dom"/>
</dbReference>
<evidence type="ECO:0000313" key="4">
    <source>
        <dbReference type="Proteomes" id="UP000813462"/>
    </source>
</evidence>
<feature type="domain" description="EF-hand" evidence="2">
    <location>
        <begin position="131"/>
        <end position="159"/>
    </location>
</feature>
<reference evidence="3" key="1">
    <citation type="journal article" date="2021" name="Front. Plant Sci.">
        <title>Chromosome-Scale Genome Assembly for Chinese Sour Jujube and Insights Into Its Genome Evolution and Domestication Signature.</title>
        <authorList>
            <person name="Shen L.-Y."/>
            <person name="Luo H."/>
            <person name="Wang X.-L."/>
            <person name="Wang X.-M."/>
            <person name="Qiu X.-J."/>
            <person name="Liu H."/>
            <person name="Zhou S.-S."/>
            <person name="Jia K.-H."/>
            <person name="Nie S."/>
            <person name="Bao Y.-T."/>
            <person name="Zhang R.-G."/>
            <person name="Yun Q.-Z."/>
            <person name="Chai Y.-H."/>
            <person name="Lu J.-Y."/>
            <person name="Li Y."/>
            <person name="Zhao S.-W."/>
            <person name="Mao J.-F."/>
            <person name="Jia S.-G."/>
            <person name="Mao Y.-M."/>
        </authorList>
    </citation>
    <scope>NUCLEOTIDE SEQUENCE</scope>
    <source>
        <strain evidence="3">AT0</strain>
        <tissue evidence="3">Leaf</tissue>
    </source>
</reference>